<dbReference type="PANTHER" id="PTHR23429:SF0">
    <property type="entry name" value="GLUCOSE-6-PHOSPHATE 1-DEHYDROGENASE"/>
    <property type="match status" value="1"/>
</dbReference>
<evidence type="ECO:0000256" key="4">
    <source>
        <dbReference type="ARBA" id="ARBA00022857"/>
    </source>
</evidence>
<dbReference type="SUPFAM" id="SSF51735">
    <property type="entry name" value="NAD(P)-binding Rossmann-fold domains"/>
    <property type="match status" value="1"/>
</dbReference>
<dbReference type="PIRSF" id="PIRSF000110">
    <property type="entry name" value="G6PD"/>
    <property type="match status" value="1"/>
</dbReference>
<feature type="binding site" evidence="7">
    <location>
        <position position="182"/>
    </location>
    <ligand>
        <name>substrate</name>
    </ligand>
</feature>
<comment type="pathway">
    <text evidence="1 7">Carbohydrate degradation; pentose phosphate pathway; D-ribulose 5-phosphate from D-glucose 6-phosphate (oxidative stage): step 1/3.</text>
</comment>
<evidence type="ECO:0000259" key="9">
    <source>
        <dbReference type="Pfam" id="PF02781"/>
    </source>
</evidence>
<dbReference type="InterPro" id="IPR022674">
    <property type="entry name" value="G6P_DH_NAD-bd"/>
</dbReference>
<dbReference type="GO" id="GO:0004345">
    <property type="term" value="F:glucose-6-phosphate dehydrogenase activity"/>
    <property type="evidence" value="ECO:0007669"/>
    <property type="project" value="UniProtKB-UniRule"/>
</dbReference>
<dbReference type="EMBL" id="MFCX01000007">
    <property type="protein sequence ID" value="OGE26597.1"/>
    <property type="molecule type" value="Genomic_DNA"/>
</dbReference>
<keyword evidence="6 7" id="KW-0119">Carbohydrate metabolism</keyword>
<feature type="active site" description="Proton acceptor" evidence="7">
    <location>
        <position position="240"/>
    </location>
</feature>
<dbReference type="Gene3D" id="3.40.50.720">
    <property type="entry name" value="NAD(P)-binding Rossmann-like Domain"/>
    <property type="match status" value="1"/>
</dbReference>
<feature type="domain" description="Glucose-6-phosphate dehydrogenase C-terminal" evidence="9">
    <location>
        <begin position="189"/>
        <end position="467"/>
    </location>
</feature>
<name>A0A1F5JD84_9BACT</name>
<feature type="binding site" evidence="7">
    <location>
        <position position="216"/>
    </location>
    <ligand>
        <name>substrate</name>
    </ligand>
</feature>
<proteinExistence type="inferred from homology"/>
<comment type="caution">
    <text evidence="10">The sequence shown here is derived from an EMBL/GenBank/DDBJ whole genome shotgun (WGS) entry which is preliminary data.</text>
</comment>
<feature type="binding site" evidence="7">
    <location>
        <position position="44"/>
    </location>
    <ligand>
        <name>NADP(+)</name>
        <dbReference type="ChEBI" id="CHEBI:58349"/>
    </ligand>
</feature>
<feature type="domain" description="Glucose-6-phosphate dehydrogenase NAD-binding" evidence="8">
    <location>
        <begin position="8"/>
        <end position="187"/>
    </location>
</feature>
<evidence type="ECO:0000256" key="3">
    <source>
        <dbReference type="ARBA" id="ARBA00022526"/>
    </source>
</evidence>
<feature type="binding site" evidence="7">
    <location>
        <position position="235"/>
    </location>
    <ligand>
        <name>substrate</name>
    </ligand>
</feature>
<comment type="catalytic activity">
    <reaction evidence="7">
        <text>D-glucose 6-phosphate + NADP(+) = 6-phospho-D-glucono-1,5-lactone + NADPH + H(+)</text>
        <dbReference type="Rhea" id="RHEA:15841"/>
        <dbReference type="ChEBI" id="CHEBI:15378"/>
        <dbReference type="ChEBI" id="CHEBI:57783"/>
        <dbReference type="ChEBI" id="CHEBI:57955"/>
        <dbReference type="ChEBI" id="CHEBI:58349"/>
        <dbReference type="ChEBI" id="CHEBI:61548"/>
        <dbReference type="EC" id="1.1.1.49"/>
    </reaction>
</comment>
<organism evidence="10 11">
    <name type="scientific">Candidatus Daviesbacteria bacterium RIFCSPHIGHO2_02_FULL_39_12</name>
    <dbReference type="NCBI Taxonomy" id="1797770"/>
    <lineage>
        <taxon>Bacteria</taxon>
        <taxon>Candidatus Daviesiibacteriota</taxon>
    </lineage>
</organism>
<dbReference type="InterPro" id="IPR001282">
    <property type="entry name" value="G6P_DH"/>
</dbReference>
<dbReference type="EC" id="1.1.1.49" evidence="7"/>
<evidence type="ECO:0000256" key="7">
    <source>
        <dbReference type="HAMAP-Rule" id="MF_00966"/>
    </source>
</evidence>
<dbReference type="PROSITE" id="PS00069">
    <property type="entry name" value="G6P_DEHYDROGENASE"/>
    <property type="match status" value="1"/>
</dbReference>
<dbReference type="GO" id="GO:0006006">
    <property type="term" value="P:glucose metabolic process"/>
    <property type="evidence" value="ECO:0007669"/>
    <property type="project" value="UniProtKB-KW"/>
</dbReference>
<evidence type="ECO:0000256" key="1">
    <source>
        <dbReference type="ARBA" id="ARBA00004937"/>
    </source>
</evidence>
<feature type="binding site" evidence="7">
    <location>
        <position position="178"/>
    </location>
    <ligand>
        <name>substrate</name>
    </ligand>
</feature>
<evidence type="ECO:0000256" key="5">
    <source>
        <dbReference type="ARBA" id="ARBA00023002"/>
    </source>
</evidence>
<dbReference type="PANTHER" id="PTHR23429">
    <property type="entry name" value="GLUCOSE-6-PHOSPHATE 1-DEHYDROGENASE G6PD"/>
    <property type="match status" value="1"/>
</dbReference>
<feature type="binding site" evidence="7">
    <location>
        <position position="325"/>
    </location>
    <ligand>
        <name>substrate</name>
    </ligand>
</feature>
<protein>
    <recommendedName>
        <fullName evidence="7">Glucose-6-phosphate 1-dehydrogenase</fullName>
        <shortName evidence="7">G6PD</shortName>
        <ecNumber evidence="7">1.1.1.49</ecNumber>
    </recommendedName>
</protein>
<evidence type="ECO:0000256" key="2">
    <source>
        <dbReference type="ARBA" id="ARBA00009975"/>
    </source>
</evidence>
<keyword evidence="5 7" id="KW-0560">Oxidoreductase</keyword>
<dbReference type="Proteomes" id="UP000177042">
    <property type="component" value="Unassembled WGS sequence"/>
</dbReference>
<dbReference type="GO" id="GO:0009051">
    <property type="term" value="P:pentose-phosphate shunt, oxidative branch"/>
    <property type="evidence" value="ECO:0007669"/>
    <property type="project" value="TreeGrafter"/>
</dbReference>
<sequence>MKSLSLTIFGITSNLAQIKLIPALYDMAEKGLLPENIEILGNARTPMSKDEFAHYIENVLHSPNIHHTHPVKPEIVKKLLSKFHYISGHLDDPSFYAGLAKILRLNRSADKIFYLATYPELYHHIFENLQKVGLNKQTKGFVRMMIEKPVGNDLKSAKELNQLLLTYFEENQIYRLDHYLGKETLQNILTFRFSNGIFEPLINKDYINHIQITAAEDFGIGARGGYYDQVGALKDVGQNHQLQMLAFATMDAPSEFSSRAVTAQRIKILQDLIPFPTKAVFGQYEGYHQEKNVDPNSNTDTFYALKTYIQNDRFKDVPIYIRAGKKLAQTVTEISIIFKNPANRLLKHLDCSDEPNVLIYRIQPNEGIVLKILTKIPWHENKLQPEYMQYCYRVDPHSHYIPDPYERLIADTIRGDQTFFNDAKEVEAQWAFTDPLASTRKKPYIYKPGSWGPKEADELIEKDGRAWLEPSMDFCRI</sequence>
<evidence type="ECO:0000259" key="8">
    <source>
        <dbReference type="Pfam" id="PF00479"/>
    </source>
</evidence>
<reference evidence="10 11" key="1">
    <citation type="journal article" date="2016" name="Nat. Commun.">
        <title>Thousands of microbial genomes shed light on interconnected biogeochemical processes in an aquifer system.</title>
        <authorList>
            <person name="Anantharaman K."/>
            <person name="Brown C.T."/>
            <person name="Hug L.A."/>
            <person name="Sharon I."/>
            <person name="Castelle C.J."/>
            <person name="Probst A.J."/>
            <person name="Thomas B.C."/>
            <person name="Singh A."/>
            <person name="Wilkins M.J."/>
            <person name="Karaoz U."/>
            <person name="Brodie E.L."/>
            <person name="Williams K.H."/>
            <person name="Hubbard S.S."/>
            <person name="Banfield J.F."/>
        </authorList>
    </citation>
    <scope>NUCLEOTIDE SEQUENCE [LARGE SCALE GENOMIC DNA]</scope>
</reference>
<comment type="function">
    <text evidence="7">Catalyzes the oxidation of glucose 6-phosphate to 6-phosphogluconolactone.</text>
</comment>
<dbReference type="Gene3D" id="3.30.360.10">
    <property type="entry name" value="Dihydrodipicolinate Reductase, domain 2"/>
    <property type="match status" value="1"/>
</dbReference>
<dbReference type="InterPro" id="IPR022675">
    <property type="entry name" value="G6P_DH_C"/>
</dbReference>
<evidence type="ECO:0000256" key="6">
    <source>
        <dbReference type="ARBA" id="ARBA00023277"/>
    </source>
</evidence>
<evidence type="ECO:0000313" key="10">
    <source>
        <dbReference type="EMBL" id="OGE26597.1"/>
    </source>
</evidence>
<dbReference type="AlphaFoldDB" id="A0A1F5JD84"/>
<keyword evidence="3 7" id="KW-0313">Glucose metabolism</keyword>
<comment type="caution">
    <text evidence="7">Lacks conserved residue(s) required for the propagation of feature annotation.</text>
</comment>
<comment type="similarity">
    <text evidence="2 7">Belongs to the glucose-6-phosphate dehydrogenase family.</text>
</comment>
<dbReference type="NCBIfam" id="TIGR00871">
    <property type="entry name" value="zwf"/>
    <property type="match status" value="1"/>
</dbReference>
<dbReference type="UniPathway" id="UPA00115">
    <property type="reaction ID" value="UER00408"/>
</dbReference>
<dbReference type="GO" id="GO:0050661">
    <property type="term" value="F:NADP binding"/>
    <property type="evidence" value="ECO:0007669"/>
    <property type="project" value="UniProtKB-UniRule"/>
</dbReference>
<gene>
    <name evidence="7" type="primary">zwf</name>
    <name evidence="10" type="ORF">A3C26_04315</name>
</gene>
<dbReference type="HAMAP" id="MF_00966">
    <property type="entry name" value="G6PD"/>
    <property type="match status" value="1"/>
</dbReference>
<dbReference type="InterPro" id="IPR036291">
    <property type="entry name" value="NAD(P)-bd_dom_sf"/>
</dbReference>
<keyword evidence="4 7" id="KW-0521">NADP</keyword>
<accession>A0A1F5JD84</accession>
<dbReference type="InterPro" id="IPR019796">
    <property type="entry name" value="G6P_DH_AS"/>
</dbReference>
<dbReference type="Pfam" id="PF02781">
    <property type="entry name" value="G6PD_C"/>
    <property type="match status" value="1"/>
</dbReference>
<dbReference type="GO" id="GO:0005829">
    <property type="term" value="C:cytosol"/>
    <property type="evidence" value="ECO:0007669"/>
    <property type="project" value="TreeGrafter"/>
</dbReference>
<dbReference type="PRINTS" id="PR00079">
    <property type="entry name" value="G6PDHDRGNASE"/>
</dbReference>
<evidence type="ECO:0000313" key="11">
    <source>
        <dbReference type="Proteomes" id="UP000177042"/>
    </source>
</evidence>
<dbReference type="SUPFAM" id="SSF55347">
    <property type="entry name" value="Glyceraldehyde-3-phosphate dehydrogenase-like, C-terminal domain"/>
    <property type="match status" value="1"/>
</dbReference>
<dbReference type="Pfam" id="PF00479">
    <property type="entry name" value="G6PD_N"/>
    <property type="match status" value="1"/>
</dbReference>
<feature type="binding site" evidence="7">
    <location>
        <position position="148"/>
    </location>
    <ligand>
        <name>NADP(+)</name>
        <dbReference type="ChEBI" id="CHEBI:58349"/>
    </ligand>
</feature>